<organism evidence="1 2">
    <name type="scientific">Escherichia coli (strain UMEA 3162-1)</name>
    <dbReference type="NCBI Taxonomy" id="1281200"/>
    <lineage>
        <taxon>Bacteria</taxon>
        <taxon>Pseudomonadati</taxon>
        <taxon>Pseudomonadota</taxon>
        <taxon>Gammaproteobacteria</taxon>
        <taxon>Enterobacterales</taxon>
        <taxon>Enterobacteriaceae</taxon>
        <taxon>Escherichia</taxon>
    </lineage>
</organism>
<evidence type="ECO:0000313" key="1">
    <source>
        <dbReference type="EMBL" id="EQX32667.1"/>
    </source>
</evidence>
<comment type="caution">
    <text evidence="1">The sequence shown here is derived from an EMBL/GenBank/DDBJ whole genome shotgun (WGS) entry which is preliminary data.</text>
</comment>
<accession>A0A0E2L8Z6</accession>
<dbReference type="AlphaFoldDB" id="A0A0E2L8Z6"/>
<evidence type="ECO:0000313" key="2">
    <source>
        <dbReference type="Proteomes" id="UP000016035"/>
    </source>
</evidence>
<dbReference type="Proteomes" id="UP000016035">
    <property type="component" value="Unassembled WGS sequence"/>
</dbReference>
<proteinExistence type="predicted"/>
<gene>
    <name evidence="1" type="ORF">G925_00242</name>
</gene>
<dbReference type="EMBL" id="AWBU01000003">
    <property type="protein sequence ID" value="EQX32667.1"/>
    <property type="molecule type" value="Genomic_DNA"/>
</dbReference>
<name>A0A0E2L8Z6_ECOU3</name>
<sequence>MVDIVEADKTDIYFIQESVYGKIGLPAFGNTIGPSAQQVVKKVFAVVKERDKTHAKQRLLLEYNGNKLWMNAIDGSEAILPTEFSKRYELSLFNTTNFGEDPFPDVNLYNNMKSSFFVRFGGTSHPEAWAIYNASTKEVKYIETAREIDKIFSDFNLSGTLPIHIGQ</sequence>
<dbReference type="RefSeq" id="WP_000227712.1">
    <property type="nucleotide sequence ID" value="NZ_KE701774.1"/>
</dbReference>
<dbReference type="HOGENOM" id="CLU_136700_0_0_6"/>
<protein>
    <submittedName>
        <fullName evidence="1">Uncharacterized protein</fullName>
    </submittedName>
</protein>
<dbReference type="PATRIC" id="fig|1281200.3.peg.245"/>
<reference evidence="2" key="1">
    <citation type="submission" date="2013-07" db="EMBL/GenBank/DDBJ databases">
        <title>The genome sequence of Escherichia coli UMEA 3162-1.</title>
        <authorList>
            <consortium name="The Broad Institute Genome Sequencing Platform"/>
            <consortium name="The Broad Institute Genome Sequencing Center for Infectious Disease"/>
            <person name="Feldgarden M."/>
            <person name="Frimodt-Moller N."/>
            <person name="Leihof R.F."/>
            <person name="Rasmussen L."/>
            <person name="Young S.K."/>
            <person name="Zeng Q."/>
            <person name="Gargeya S."/>
            <person name="Abouelleil A."/>
            <person name="Alvarado L."/>
            <person name="Berlin A.M."/>
            <person name="Chapman S.B."/>
            <person name="Gainer-Dewar J."/>
            <person name="Goldberg J."/>
            <person name="Gnerre S."/>
            <person name="Griggs A."/>
            <person name="Gujja S."/>
            <person name="Hansen M."/>
            <person name="Howarth C."/>
            <person name="Imamovic A."/>
            <person name="Larimer J."/>
            <person name="McCowan C."/>
            <person name="Murphy C."/>
            <person name="Pearson M."/>
            <person name="Poon T."/>
            <person name="Priest M."/>
            <person name="Roberts A."/>
            <person name="Saif S."/>
            <person name="Shea T."/>
            <person name="Sykes S."/>
            <person name="Wortman J."/>
            <person name="Nusbaum C."/>
            <person name="Birren B."/>
        </authorList>
    </citation>
    <scope>NUCLEOTIDE SEQUENCE [LARGE SCALE GENOMIC DNA]</scope>
    <source>
        <strain evidence="2">UMEA 3162-1</strain>
    </source>
</reference>